<keyword evidence="10" id="KW-1185">Reference proteome</keyword>
<dbReference type="PROSITE" id="PS00216">
    <property type="entry name" value="SUGAR_TRANSPORT_1"/>
    <property type="match status" value="1"/>
</dbReference>
<dbReference type="InterPro" id="IPR011701">
    <property type="entry name" value="MFS"/>
</dbReference>
<protein>
    <submittedName>
        <fullName evidence="9">MDR family MFS transporter</fullName>
    </submittedName>
</protein>
<feature type="transmembrane region" description="Helical" evidence="7">
    <location>
        <begin position="99"/>
        <end position="118"/>
    </location>
</feature>
<evidence type="ECO:0000256" key="1">
    <source>
        <dbReference type="ARBA" id="ARBA00004651"/>
    </source>
</evidence>
<feature type="transmembrane region" description="Helical" evidence="7">
    <location>
        <begin position="361"/>
        <end position="382"/>
    </location>
</feature>
<name>A0ABV9GJG9_9BACL</name>
<dbReference type="Gene3D" id="1.20.1250.20">
    <property type="entry name" value="MFS general substrate transporter like domains"/>
    <property type="match status" value="1"/>
</dbReference>
<feature type="transmembrane region" description="Helical" evidence="7">
    <location>
        <begin position="222"/>
        <end position="247"/>
    </location>
</feature>
<dbReference type="PANTHER" id="PTHR23517">
    <property type="entry name" value="RESISTANCE PROTEIN MDTM, PUTATIVE-RELATED-RELATED"/>
    <property type="match status" value="1"/>
</dbReference>
<feature type="transmembrane region" description="Helical" evidence="7">
    <location>
        <begin position="272"/>
        <end position="290"/>
    </location>
</feature>
<evidence type="ECO:0000259" key="8">
    <source>
        <dbReference type="PROSITE" id="PS50850"/>
    </source>
</evidence>
<feature type="transmembrane region" description="Helical" evidence="7">
    <location>
        <begin position="388"/>
        <end position="410"/>
    </location>
</feature>
<feature type="transmembrane region" description="Helical" evidence="7">
    <location>
        <begin position="167"/>
        <end position="186"/>
    </location>
</feature>
<keyword evidence="2" id="KW-0813">Transport</keyword>
<dbReference type="PROSITE" id="PS50850">
    <property type="entry name" value="MFS"/>
    <property type="match status" value="1"/>
</dbReference>
<keyword evidence="3" id="KW-1003">Cell membrane</keyword>
<feature type="domain" description="Major facilitator superfamily (MFS) profile" evidence="8">
    <location>
        <begin position="1"/>
        <end position="414"/>
    </location>
</feature>
<dbReference type="SUPFAM" id="SSF103473">
    <property type="entry name" value="MFS general substrate transporter"/>
    <property type="match status" value="1"/>
</dbReference>
<dbReference type="InterPro" id="IPR020846">
    <property type="entry name" value="MFS_dom"/>
</dbReference>
<organism evidence="9 10">
    <name type="scientific">Camelliibacillus cellulosilyticus</name>
    <dbReference type="NCBI Taxonomy" id="2174486"/>
    <lineage>
        <taxon>Bacteria</taxon>
        <taxon>Bacillati</taxon>
        <taxon>Bacillota</taxon>
        <taxon>Bacilli</taxon>
        <taxon>Bacillales</taxon>
        <taxon>Sporolactobacillaceae</taxon>
        <taxon>Camelliibacillus</taxon>
    </lineage>
</organism>
<sequence length="429" mass="47924">MKWKDWDLNLKIRLLGEGSTNLLFWMFFPFMAIYFSDAFGKETAGALLVISQVISVLVGLIGGYCADHFGRKRMMVIAGFGQALCFIPFALGTSPWLDSPLLIFIAFSALGLFGQLYWPASHAMIADVVDEKHRSSIFAVFYTSVNISVVIGPILGGIFFFKYRFPFIMICFVISLVLAFVLKRYLRETAPTIERKKADQGKWTHYLANQLNDYRVITKDSVFLLFVIAGILVAQTFMQLDLLMAVYTTEKVPTQTLFSIGNWSIHLTGKEAFSWVVSENGLLVALFTVAMTKWMTRYKESTAFIGSALCYGIGIIIFGHTTSVWVLFLAVVIFTAAELMVVGIQDAFISKLAPKHMRGQYFAASSLRFTIGRTIAPLAIPLTVWVGYSWTFTILGVVAFLSAALYGLVFKKFNHKKGQMADVKIAKGI</sequence>
<evidence type="ECO:0000256" key="2">
    <source>
        <dbReference type="ARBA" id="ARBA00022448"/>
    </source>
</evidence>
<keyword evidence="5 7" id="KW-1133">Transmembrane helix</keyword>
<comment type="subcellular location">
    <subcellularLocation>
        <location evidence="1">Cell membrane</location>
        <topology evidence="1">Multi-pass membrane protein</topology>
    </subcellularLocation>
</comment>
<keyword evidence="4 7" id="KW-0812">Transmembrane</keyword>
<dbReference type="InterPro" id="IPR036259">
    <property type="entry name" value="MFS_trans_sf"/>
</dbReference>
<dbReference type="RefSeq" id="WP_376845429.1">
    <property type="nucleotide sequence ID" value="NZ_JBHSFW010000001.1"/>
</dbReference>
<feature type="transmembrane region" description="Helical" evidence="7">
    <location>
        <begin position="325"/>
        <end position="349"/>
    </location>
</feature>
<evidence type="ECO:0000256" key="6">
    <source>
        <dbReference type="ARBA" id="ARBA00023136"/>
    </source>
</evidence>
<evidence type="ECO:0000256" key="5">
    <source>
        <dbReference type="ARBA" id="ARBA00022989"/>
    </source>
</evidence>
<dbReference type="PANTHER" id="PTHR23517:SF3">
    <property type="entry name" value="INTEGRAL MEMBRANE TRANSPORT PROTEIN"/>
    <property type="match status" value="1"/>
</dbReference>
<dbReference type="InterPro" id="IPR005829">
    <property type="entry name" value="Sugar_transporter_CS"/>
</dbReference>
<dbReference type="EMBL" id="JBHSFW010000001">
    <property type="protein sequence ID" value="MFC4618442.1"/>
    <property type="molecule type" value="Genomic_DNA"/>
</dbReference>
<comment type="caution">
    <text evidence="9">The sequence shown here is derived from an EMBL/GenBank/DDBJ whole genome shotgun (WGS) entry which is preliminary data.</text>
</comment>
<evidence type="ECO:0000256" key="4">
    <source>
        <dbReference type="ARBA" id="ARBA00022692"/>
    </source>
</evidence>
<gene>
    <name evidence="9" type="ORF">ACFO4N_06810</name>
</gene>
<reference evidence="10" key="1">
    <citation type="journal article" date="2019" name="Int. J. Syst. Evol. Microbiol.">
        <title>The Global Catalogue of Microorganisms (GCM) 10K type strain sequencing project: providing services to taxonomists for standard genome sequencing and annotation.</title>
        <authorList>
            <consortium name="The Broad Institute Genomics Platform"/>
            <consortium name="The Broad Institute Genome Sequencing Center for Infectious Disease"/>
            <person name="Wu L."/>
            <person name="Ma J."/>
        </authorList>
    </citation>
    <scope>NUCLEOTIDE SEQUENCE [LARGE SCALE GENOMIC DNA]</scope>
    <source>
        <strain evidence="10">CGMCC 1.16306</strain>
    </source>
</reference>
<keyword evidence="6 7" id="KW-0472">Membrane</keyword>
<dbReference type="CDD" id="cd17329">
    <property type="entry name" value="MFS_MdtH_MDR_like"/>
    <property type="match status" value="1"/>
</dbReference>
<evidence type="ECO:0000256" key="7">
    <source>
        <dbReference type="SAM" id="Phobius"/>
    </source>
</evidence>
<dbReference type="Proteomes" id="UP001596022">
    <property type="component" value="Unassembled WGS sequence"/>
</dbReference>
<dbReference type="InterPro" id="IPR050171">
    <property type="entry name" value="MFS_Transporters"/>
</dbReference>
<accession>A0ABV9GJG9</accession>
<evidence type="ECO:0000313" key="9">
    <source>
        <dbReference type="EMBL" id="MFC4618442.1"/>
    </source>
</evidence>
<proteinExistence type="predicted"/>
<evidence type="ECO:0000256" key="3">
    <source>
        <dbReference type="ARBA" id="ARBA00022475"/>
    </source>
</evidence>
<feature type="transmembrane region" description="Helical" evidence="7">
    <location>
        <begin position="73"/>
        <end position="93"/>
    </location>
</feature>
<feature type="transmembrane region" description="Helical" evidence="7">
    <location>
        <begin position="45"/>
        <end position="66"/>
    </location>
</feature>
<feature type="transmembrane region" description="Helical" evidence="7">
    <location>
        <begin position="139"/>
        <end position="161"/>
    </location>
</feature>
<evidence type="ECO:0000313" key="10">
    <source>
        <dbReference type="Proteomes" id="UP001596022"/>
    </source>
</evidence>
<feature type="transmembrane region" description="Helical" evidence="7">
    <location>
        <begin position="302"/>
        <end position="319"/>
    </location>
</feature>
<feature type="transmembrane region" description="Helical" evidence="7">
    <location>
        <begin position="21"/>
        <end position="39"/>
    </location>
</feature>
<dbReference type="Pfam" id="PF07690">
    <property type="entry name" value="MFS_1"/>
    <property type="match status" value="2"/>
</dbReference>